<gene>
    <name evidence="3" type="ORF">SAMN05444817_10160</name>
</gene>
<feature type="transmembrane region" description="Helical" evidence="2">
    <location>
        <begin position="131"/>
        <end position="154"/>
    </location>
</feature>
<evidence type="ECO:0000256" key="2">
    <source>
        <dbReference type="SAM" id="Phobius"/>
    </source>
</evidence>
<sequence length="214" mass="22437">MTVPNPGMFPGNVGDRGEQGSSISGKRGAHDPHTPPEAVRYLLFAWAVMIGAELVHQLFGLAMAVIDPSALMESAREANKTVGGGEAVGDDQVKLIVYVAIALMGLFALGVVLVLALALKAVARQKKWSTNAAMLLTVFSCYFLLRMITVFLVVGANSDGIPTAVVALDGIIQIIAGVAGVCALIFARQDDAKKWTAKDDAKGGRGHHNDSSPV</sequence>
<dbReference type="RefSeq" id="WP_143313802.1">
    <property type="nucleotide sequence ID" value="NZ_CP046976.1"/>
</dbReference>
<feature type="region of interest" description="Disordered" evidence="1">
    <location>
        <begin position="1"/>
        <end position="32"/>
    </location>
</feature>
<evidence type="ECO:0000313" key="3">
    <source>
        <dbReference type="EMBL" id="SIS38341.1"/>
    </source>
</evidence>
<accession>A0A1N7IMX2</accession>
<keyword evidence="2" id="KW-0472">Membrane</keyword>
<feature type="transmembrane region" description="Helical" evidence="2">
    <location>
        <begin position="41"/>
        <end position="66"/>
    </location>
</feature>
<feature type="transmembrane region" description="Helical" evidence="2">
    <location>
        <begin position="95"/>
        <end position="119"/>
    </location>
</feature>
<reference evidence="4" key="1">
    <citation type="submission" date="2017-01" db="EMBL/GenBank/DDBJ databases">
        <authorList>
            <person name="Varghese N."/>
            <person name="Submissions S."/>
        </authorList>
    </citation>
    <scope>NUCLEOTIDE SEQUENCE [LARGE SCALE GENOMIC DNA]</scope>
    <source>
        <strain evidence="4">DSM 44531</strain>
    </source>
</reference>
<keyword evidence="4" id="KW-1185">Reference proteome</keyword>
<keyword evidence="2" id="KW-1133">Transmembrane helix</keyword>
<protein>
    <submittedName>
        <fullName evidence="3">Uncharacterized protein</fullName>
    </submittedName>
</protein>
<feature type="transmembrane region" description="Helical" evidence="2">
    <location>
        <begin position="166"/>
        <end position="187"/>
    </location>
</feature>
<proteinExistence type="predicted"/>
<evidence type="ECO:0000313" key="4">
    <source>
        <dbReference type="Proteomes" id="UP000186292"/>
    </source>
</evidence>
<dbReference type="OrthoDB" id="4427569at2"/>
<dbReference type="Proteomes" id="UP000186292">
    <property type="component" value="Unassembled WGS sequence"/>
</dbReference>
<organism evidence="3 4">
    <name type="scientific">Corynebacterium appendicis CIP 107643</name>
    <dbReference type="NCBI Taxonomy" id="1161099"/>
    <lineage>
        <taxon>Bacteria</taxon>
        <taxon>Bacillati</taxon>
        <taxon>Actinomycetota</taxon>
        <taxon>Actinomycetes</taxon>
        <taxon>Mycobacteriales</taxon>
        <taxon>Corynebacteriaceae</taxon>
        <taxon>Corynebacterium</taxon>
    </lineage>
</organism>
<dbReference type="STRING" id="1161099.SAMN05444817_10160"/>
<evidence type="ECO:0000256" key="1">
    <source>
        <dbReference type="SAM" id="MobiDB-lite"/>
    </source>
</evidence>
<keyword evidence="2" id="KW-0812">Transmembrane</keyword>
<name>A0A1N7IMX2_9CORY</name>
<dbReference type="EMBL" id="FTOF01000001">
    <property type="protein sequence ID" value="SIS38341.1"/>
    <property type="molecule type" value="Genomic_DNA"/>
</dbReference>
<dbReference type="AlphaFoldDB" id="A0A1N7IMX2"/>